<gene>
    <name evidence="12" type="ORF">BG015_010253</name>
</gene>
<evidence type="ECO:0000256" key="4">
    <source>
        <dbReference type="ARBA" id="ARBA00022490"/>
    </source>
</evidence>
<sequence>MIQLLNFRLRVILLDTQVMTGQMLAFDKRMDLVLSDCEEFRRINPKPGASGTAAQDKEQKRTLELVILHEETIVSMNVDALPPTLERQ</sequence>
<dbReference type="GO" id="GO:0005686">
    <property type="term" value="C:U2 snRNP"/>
    <property type="evidence" value="ECO:0007669"/>
    <property type="project" value="TreeGrafter"/>
</dbReference>
<comment type="subcellular location">
    <subcellularLocation>
        <location evidence="2">Cytoplasm</location>
    </subcellularLocation>
    <subcellularLocation>
        <location evidence="1">Nucleus</location>
    </subcellularLocation>
</comment>
<dbReference type="GO" id="GO:0005687">
    <property type="term" value="C:U4 snRNP"/>
    <property type="evidence" value="ECO:0007669"/>
    <property type="project" value="TreeGrafter"/>
</dbReference>
<keyword evidence="4" id="KW-0963">Cytoplasm</keyword>
<dbReference type="GO" id="GO:0071013">
    <property type="term" value="C:catalytic step 2 spliceosome"/>
    <property type="evidence" value="ECO:0007669"/>
    <property type="project" value="TreeGrafter"/>
</dbReference>
<evidence type="ECO:0000256" key="9">
    <source>
        <dbReference type="ARBA" id="ARBA00023274"/>
    </source>
</evidence>
<evidence type="ECO:0000256" key="1">
    <source>
        <dbReference type="ARBA" id="ARBA00004123"/>
    </source>
</evidence>
<evidence type="ECO:0000256" key="7">
    <source>
        <dbReference type="ARBA" id="ARBA00023187"/>
    </source>
</evidence>
<dbReference type="EMBL" id="JAAAUQ010000719">
    <property type="protein sequence ID" value="KAF9148038.1"/>
    <property type="molecule type" value="Genomic_DNA"/>
</dbReference>
<keyword evidence="7" id="KW-0508">mRNA splicing</keyword>
<evidence type="ECO:0000313" key="13">
    <source>
        <dbReference type="Proteomes" id="UP000748756"/>
    </source>
</evidence>
<evidence type="ECO:0000256" key="3">
    <source>
        <dbReference type="ARBA" id="ARBA00009123"/>
    </source>
</evidence>
<dbReference type="Pfam" id="PF01423">
    <property type="entry name" value="LSM"/>
    <property type="match status" value="1"/>
</dbReference>
<name>A0A9P5V8Q7_9FUNG</name>
<dbReference type="CDD" id="cd01717">
    <property type="entry name" value="Sm_B"/>
    <property type="match status" value="1"/>
</dbReference>
<dbReference type="InterPro" id="IPR050914">
    <property type="entry name" value="snRNP_SmB/NAA38-like"/>
</dbReference>
<organism evidence="12 13">
    <name type="scientific">Linnemannia schmuckeri</name>
    <dbReference type="NCBI Taxonomy" id="64567"/>
    <lineage>
        <taxon>Eukaryota</taxon>
        <taxon>Fungi</taxon>
        <taxon>Fungi incertae sedis</taxon>
        <taxon>Mucoromycota</taxon>
        <taxon>Mortierellomycotina</taxon>
        <taxon>Mortierellomycetes</taxon>
        <taxon>Mortierellales</taxon>
        <taxon>Mortierellaceae</taxon>
        <taxon>Linnemannia</taxon>
    </lineage>
</organism>
<dbReference type="InterPro" id="IPR010920">
    <property type="entry name" value="LSM_dom_sf"/>
</dbReference>
<evidence type="ECO:0000256" key="6">
    <source>
        <dbReference type="ARBA" id="ARBA00022884"/>
    </source>
</evidence>
<evidence type="ECO:0000259" key="11">
    <source>
        <dbReference type="SMART" id="SM00651"/>
    </source>
</evidence>
<keyword evidence="6" id="KW-0694">RNA-binding</keyword>
<proteinExistence type="inferred from homology"/>
<dbReference type="Proteomes" id="UP000748756">
    <property type="component" value="Unassembled WGS sequence"/>
</dbReference>
<dbReference type="OrthoDB" id="2020720at2759"/>
<feature type="domain" description="Sm" evidence="11">
    <location>
        <begin position="1"/>
        <end position="78"/>
    </location>
</feature>
<dbReference type="GO" id="GO:0071004">
    <property type="term" value="C:U2-type prespliceosome"/>
    <property type="evidence" value="ECO:0007669"/>
    <property type="project" value="TreeGrafter"/>
</dbReference>
<dbReference type="GO" id="GO:0005737">
    <property type="term" value="C:cytoplasm"/>
    <property type="evidence" value="ECO:0007669"/>
    <property type="project" value="UniProtKB-SubCell"/>
</dbReference>
<dbReference type="PANTHER" id="PTHR10701">
    <property type="entry name" value="SMALL NUCLEAR RIBONUCLEOPROTEIN-ASSOCIATED PROTEIN B AND N"/>
    <property type="match status" value="1"/>
</dbReference>
<dbReference type="SUPFAM" id="SSF50182">
    <property type="entry name" value="Sm-like ribonucleoproteins"/>
    <property type="match status" value="1"/>
</dbReference>
<dbReference type="InterPro" id="IPR001163">
    <property type="entry name" value="Sm_dom_euk/arc"/>
</dbReference>
<keyword evidence="13" id="KW-1185">Reference proteome</keyword>
<evidence type="ECO:0000256" key="5">
    <source>
        <dbReference type="ARBA" id="ARBA00022664"/>
    </source>
</evidence>
<dbReference type="Gene3D" id="2.30.30.100">
    <property type="match status" value="1"/>
</dbReference>
<evidence type="ECO:0000313" key="12">
    <source>
        <dbReference type="EMBL" id="KAF9148038.1"/>
    </source>
</evidence>
<comment type="caution">
    <text evidence="12">The sequence shown here is derived from an EMBL/GenBank/DDBJ whole genome shotgun (WGS) entry which is preliminary data.</text>
</comment>
<evidence type="ECO:0000256" key="2">
    <source>
        <dbReference type="ARBA" id="ARBA00004496"/>
    </source>
</evidence>
<dbReference type="GO" id="GO:0003723">
    <property type="term" value="F:RNA binding"/>
    <property type="evidence" value="ECO:0007669"/>
    <property type="project" value="UniProtKB-KW"/>
</dbReference>
<protein>
    <recommendedName>
        <fullName evidence="10">Sm protein B</fullName>
    </recommendedName>
</protein>
<dbReference type="GO" id="GO:0070990">
    <property type="term" value="F:snRNP binding"/>
    <property type="evidence" value="ECO:0007669"/>
    <property type="project" value="TreeGrafter"/>
</dbReference>
<dbReference type="GO" id="GO:0000398">
    <property type="term" value="P:mRNA splicing, via spliceosome"/>
    <property type="evidence" value="ECO:0007669"/>
    <property type="project" value="TreeGrafter"/>
</dbReference>
<dbReference type="PANTHER" id="PTHR10701:SF0">
    <property type="entry name" value="SMALL NUCLEAR RIBONUCLEOPROTEIN-ASSOCIATED PROTEIN B"/>
    <property type="match status" value="1"/>
</dbReference>
<dbReference type="GO" id="GO:0046540">
    <property type="term" value="C:U4/U6 x U5 tri-snRNP complex"/>
    <property type="evidence" value="ECO:0007669"/>
    <property type="project" value="TreeGrafter"/>
</dbReference>
<keyword evidence="8" id="KW-0539">Nucleus</keyword>
<dbReference type="AlphaFoldDB" id="A0A9P5V8Q7"/>
<comment type="similarity">
    <text evidence="3">Belongs to the snRNP SmB/SmN family.</text>
</comment>
<keyword evidence="5" id="KW-0507">mRNA processing</keyword>
<dbReference type="GO" id="GO:0005682">
    <property type="term" value="C:U5 snRNP"/>
    <property type="evidence" value="ECO:0007669"/>
    <property type="project" value="TreeGrafter"/>
</dbReference>
<evidence type="ECO:0000256" key="10">
    <source>
        <dbReference type="ARBA" id="ARBA00041355"/>
    </source>
</evidence>
<dbReference type="GO" id="GO:0005685">
    <property type="term" value="C:U1 snRNP"/>
    <property type="evidence" value="ECO:0007669"/>
    <property type="project" value="TreeGrafter"/>
</dbReference>
<accession>A0A9P5V8Q7</accession>
<keyword evidence="9" id="KW-0687">Ribonucleoprotein</keyword>
<dbReference type="SMART" id="SM00651">
    <property type="entry name" value="Sm"/>
    <property type="match status" value="1"/>
</dbReference>
<evidence type="ECO:0000256" key="8">
    <source>
        <dbReference type="ARBA" id="ARBA00023242"/>
    </source>
</evidence>
<reference evidence="12" key="1">
    <citation type="journal article" date="2020" name="Fungal Divers.">
        <title>Resolving the Mortierellaceae phylogeny through synthesis of multi-gene phylogenetics and phylogenomics.</title>
        <authorList>
            <person name="Vandepol N."/>
            <person name="Liber J."/>
            <person name="Desiro A."/>
            <person name="Na H."/>
            <person name="Kennedy M."/>
            <person name="Barry K."/>
            <person name="Grigoriev I.V."/>
            <person name="Miller A.N."/>
            <person name="O'Donnell K."/>
            <person name="Stajich J.E."/>
            <person name="Bonito G."/>
        </authorList>
    </citation>
    <scope>NUCLEOTIDE SEQUENCE</scope>
    <source>
        <strain evidence="12">NRRL 6426</strain>
    </source>
</reference>